<feature type="region of interest" description="Disordered" evidence="2">
    <location>
        <begin position="792"/>
        <end position="821"/>
    </location>
</feature>
<evidence type="ECO:0008006" key="7">
    <source>
        <dbReference type="Google" id="ProtNLM"/>
    </source>
</evidence>
<reference evidence="5" key="2">
    <citation type="submission" date="2020-11" db="EMBL/GenBank/DDBJ databases">
        <authorList>
            <person name="Cecchin M."/>
            <person name="Marcolungo L."/>
            <person name="Rossato M."/>
            <person name="Girolomoni L."/>
            <person name="Cosentino E."/>
            <person name="Cuine S."/>
            <person name="Li-Beisson Y."/>
            <person name="Delledonne M."/>
            <person name="Ballottari M."/>
        </authorList>
    </citation>
    <scope>NUCLEOTIDE SEQUENCE</scope>
    <source>
        <strain evidence="5">211/11P</strain>
        <tissue evidence="5">Whole cell</tissue>
    </source>
</reference>
<name>A0A9D4TV00_CHLVU</name>
<feature type="domain" description="RelA/SpoT" evidence="4">
    <location>
        <begin position="473"/>
        <end position="583"/>
    </location>
</feature>
<reference evidence="5" key="1">
    <citation type="journal article" date="2019" name="Plant J.">
        <title>Chlorella vulgaris genome assembly and annotation reveals the molecular basis for metabolic acclimation to high light conditions.</title>
        <authorList>
            <person name="Cecchin M."/>
            <person name="Marcolungo L."/>
            <person name="Rossato M."/>
            <person name="Girolomoni L."/>
            <person name="Cosentino E."/>
            <person name="Cuine S."/>
            <person name="Li-Beisson Y."/>
            <person name="Delledonne M."/>
            <person name="Ballottari M."/>
        </authorList>
    </citation>
    <scope>NUCLEOTIDE SEQUENCE</scope>
    <source>
        <strain evidence="5">211/11P</strain>
    </source>
</reference>
<dbReference type="Gene3D" id="1.10.3210.10">
    <property type="entry name" value="Hypothetical protein af1432"/>
    <property type="match status" value="1"/>
</dbReference>
<dbReference type="PANTHER" id="PTHR21262:SF31">
    <property type="entry name" value="GTP PYROPHOSPHOKINASE"/>
    <property type="match status" value="1"/>
</dbReference>
<keyword evidence="6" id="KW-1185">Reference proteome</keyword>
<dbReference type="SMART" id="SM00954">
    <property type="entry name" value="RelA_SpoT"/>
    <property type="match status" value="1"/>
</dbReference>
<dbReference type="PANTHER" id="PTHR21262">
    <property type="entry name" value="GUANOSINE-3',5'-BIS DIPHOSPHATE 3'-PYROPHOSPHOHYDROLASE"/>
    <property type="match status" value="1"/>
</dbReference>
<evidence type="ECO:0000313" key="6">
    <source>
        <dbReference type="Proteomes" id="UP001055712"/>
    </source>
</evidence>
<dbReference type="AlphaFoldDB" id="A0A9D4TV00"/>
<feature type="compositionally biased region" description="Low complexity" evidence="2">
    <location>
        <begin position="62"/>
        <end position="76"/>
    </location>
</feature>
<dbReference type="GO" id="GO:0015969">
    <property type="term" value="P:guanosine tetraphosphate metabolic process"/>
    <property type="evidence" value="ECO:0007669"/>
    <property type="project" value="InterPro"/>
</dbReference>
<dbReference type="InterPro" id="IPR003607">
    <property type="entry name" value="HD/PDEase_dom"/>
</dbReference>
<feature type="compositionally biased region" description="Low complexity" evidence="2">
    <location>
        <begin position="662"/>
        <end position="677"/>
    </location>
</feature>
<accession>A0A9D4TV00</accession>
<dbReference type="InterPro" id="IPR007685">
    <property type="entry name" value="RelA_SpoT"/>
</dbReference>
<dbReference type="GO" id="GO:0009507">
    <property type="term" value="C:chloroplast"/>
    <property type="evidence" value="ECO:0007669"/>
    <property type="project" value="TreeGrafter"/>
</dbReference>
<dbReference type="SUPFAM" id="SSF81301">
    <property type="entry name" value="Nucleotidyltransferase"/>
    <property type="match status" value="1"/>
</dbReference>
<evidence type="ECO:0000259" key="4">
    <source>
        <dbReference type="SMART" id="SM00954"/>
    </source>
</evidence>
<feature type="region of interest" description="Disordered" evidence="2">
    <location>
        <begin position="133"/>
        <end position="156"/>
    </location>
</feature>
<organism evidence="5 6">
    <name type="scientific">Chlorella vulgaris</name>
    <name type="common">Green alga</name>
    <dbReference type="NCBI Taxonomy" id="3077"/>
    <lineage>
        <taxon>Eukaryota</taxon>
        <taxon>Viridiplantae</taxon>
        <taxon>Chlorophyta</taxon>
        <taxon>core chlorophytes</taxon>
        <taxon>Trebouxiophyceae</taxon>
        <taxon>Chlorellales</taxon>
        <taxon>Chlorellaceae</taxon>
        <taxon>Chlorella clade</taxon>
        <taxon>Chlorella</taxon>
    </lineage>
</organism>
<evidence type="ECO:0000259" key="3">
    <source>
        <dbReference type="SMART" id="SM00471"/>
    </source>
</evidence>
<dbReference type="Pfam" id="PF13328">
    <property type="entry name" value="HD_4"/>
    <property type="match status" value="1"/>
</dbReference>
<comment type="caution">
    <text evidence="5">The sequence shown here is derived from an EMBL/GenBank/DDBJ whole genome shotgun (WGS) entry which is preliminary data.</text>
</comment>
<dbReference type="SMART" id="SM00471">
    <property type="entry name" value="HDc"/>
    <property type="match status" value="1"/>
</dbReference>
<feature type="region of interest" description="Disordered" evidence="2">
    <location>
        <begin position="169"/>
        <end position="188"/>
    </location>
</feature>
<protein>
    <recommendedName>
        <fullName evidence="7">GTP diphosphokinase</fullName>
    </recommendedName>
</protein>
<evidence type="ECO:0000313" key="5">
    <source>
        <dbReference type="EMBL" id="KAI3434968.1"/>
    </source>
</evidence>
<dbReference type="CDD" id="cd05399">
    <property type="entry name" value="NT_Rel-Spo_like"/>
    <property type="match status" value="1"/>
</dbReference>
<evidence type="ECO:0000256" key="1">
    <source>
        <dbReference type="ARBA" id="ARBA00007476"/>
    </source>
</evidence>
<dbReference type="EMBL" id="SIDB01000003">
    <property type="protein sequence ID" value="KAI3434968.1"/>
    <property type="molecule type" value="Genomic_DNA"/>
</dbReference>
<feature type="compositionally biased region" description="Polar residues" evidence="2">
    <location>
        <begin position="30"/>
        <end position="41"/>
    </location>
</feature>
<proteinExistence type="inferred from homology"/>
<sequence>MSALCGVQVLGSTPPGSFTLPTPSPAARSNGGNSKRTSLVSFRSGLSDYDGPGSLKGGLSRSQTAESASLSRSSLGARRTLSSEGSGAASSAAAAGFGYVSASSSSVSARPLHSTPSIPKSAQFVKIEGFAAAGDSPASSAPPSAPASPQQQRTLSSLLSRQLSTDRLPVLGSSGGSMTSSLGAAGSTGSPYADSLPAGFDDPLVGLAARLEQTVRVAPVPRPAPLPRSRSSIPDNLLQQLQNAHSVFCEPVCVRAFGIARAAHDGRYRVSGEPAFVHCVEVARILAELGADEGTVSAALLHDALDKTLLVEAQLRPMLGDDRVAELVKQVAHLGDVSSKYRSCPATSPEGQAATASSLVGMLVAMGANHALLVKLADRLHDMRTLSALPAAKRNRLAQETVDVWAPLANRLGVWSLKAQLEDLAFKQLYPGQYAELRARLEQVQSADVLVGLMDKMRSEMQRQTISYHDLSGRPKHLWGVFKKMAAKGYSLGRISDVRGLRIIVDTKADCYRALRAVETVWKGVGPTKDYIRNPKDNGYRSLHTVVRGEDGHDIEVQIRTAKMHYFAEYGADAAHWQYKERTYAATASIDEDTSAALAAAPPGAASAPKGNASGAAREANWAKFVLSQQVHDQKYRPSGSPTQDHSLASIVGLAASLGVQPSSSSGEEDSPGGSPPRDARFAAYLERSGQKLEPPPAERVVVAVVHEGGLTVEELPAGTTLLGLVQQRRLGLRTTQVLVNKQVESNPSAVLHTGDIVDLYSSAAEPAVSPLLLSPRGAASPAPPATVLASRQAGRLPTMVQPGPAGSGKPPMGAGRSNVVPLGALKVGRLRANGSSS</sequence>
<feature type="region of interest" description="Disordered" evidence="2">
    <location>
        <begin position="660"/>
        <end position="680"/>
    </location>
</feature>
<dbReference type="Gene3D" id="3.30.460.10">
    <property type="entry name" value="Beta Polymerase, domain 2"/>
    <property type="match status" value="1"/>
</dbReference>
<dbReference type="Proteomes" id="UP001055712">
    <property type="component" value="Unassembled WGS sequence"/>
</dbReference>
<comment type="similarity">
    <text evidence="1">Belongs to the RelA/SpoT family.</text>
</comment>
<dbReference type="InterPro" id="IPR043519">
    <property type="entry name" value="NT_sf"/>
</dbReference>
<gene>
    <name evidence="5" type="ORF">D9Q98_003020</name>
</gene>
<dbReference type="SUPFAM" id="SSF109604">
    <property type="entry name" value="HD-domain/PDEase-like"/>
    <property type="match status" value="1"/>
</dbReference>
<dbReference type="OrthoDB" id="430679at2759"/>
<dbReference type="Pfam" id="PF04607">
    <property type="entry name" value="RelA_SpoT"/>
    <property type="match status" value="1"/>
</dbReference>
<dbReference type="FunFam" id="1.10.3210.10:FF:000001">
    <property type="entry name" value="GTP pyrophosphokinase RelA"/>
    <property type="match status" value="1"/>
</dbReference>
<feature type="compositionally biased region" description="Polar residues" evidence="2">
    <location>
        <begin position="11"/>
        <end position="21"/>
    </location>
</feature>
<evidence type="ECO:0000256" key="2">
    <source>
        <dbReference type="SAM" id="MobiDB-lite"/>
    </source>
</evidence>
<feature type="domain" description="HD/PDEase" evidence="3">
    <location>
        <begin position="271"/>
        <end position="392"/>
    </location>
</feature>
<feature type="region of interest" description="Disordered" evidence="2">
    <location>
        <begin position="11"/>
        <end position="76"/>
    </location>
</feature>
<feature type="compositionally biased region" description="Low complexity" evidence="2">
    <location>
        <begin position="176"/>
        <end position="188"/>
    </location>
</feature>